<feature type="compositionally biased region" description="Polar residues" evidence="1">
    <location>
        <begin position="1"/>
        <end position="17"/>
    </location>
</feature>
<feature type="compositionally biased region" description="Polar residues" evidence="1">
    <location>
        <begin position="26"/>
        <end position="35"/>
    </location>
</feature>
<dbReference type="EMBL" id="PZQS01000005">
    <property type="protein sequence ID" value="PVD30943.1"/>
    <property type="molecule type" value="Genomic_DNA"/>
</dbReference>
<keyword evidence="3" id="KW-1185">Reference proteome</keyword>
<reference evidence="2 3" key="1">
    <citation type="submission" date="2018-04" db="EMBL/GenBank/DDBJ databases">
        <title>The genome of golden apple snail Pomacea canaliculata provides insight into stress tolerance and invasive adaptation.</title>
        <authorList>
            <person name="Liu C."/>
            <person name="Liu B."/>
            <person name="Ren Y."/>
            <person name="Zhang Y."/>
            <person name="Wang H."/>
            <person name="Li S."/>
            <person name="Jiang F."/>
            <person name="Yin L."/>
            <person name="Zhang G."/>
            <person name="Qian W."/>
            <person name="Fan W."/>
        </authorList>
    </citation>
    <scope>NUCLEOTIDE SEQUENCE [LARGE SCALE GENOMIC DNA]</scope>
    <source>
        <strain evidence="2">SZHN2017</strain>
        <tissue evidence="2">Muscle</tissue>
    </source>
</reference>
<evidence type="ECO:0000313" key="2">
    <source>
        <dbReference type="EMBL" id="PVD30943.1"/>
    </source>
</evidence>
<accession>A0A2T7PBZ0</accession>
<gene>
    <name evidence="2" type="ORF">C0Q70_10218</name>
</gene>
<name>A0A2T7PBZ0_POMCA</name>
<protein>
    <submittedName>
        <fullName evidence="2">Uncharacterized protein</fullName>
    </submittedName>
</protein>
<dbReference type="Proteomes" id="UP000245119">
    <property type="component" value="Linkage Group LG5"/>
</dbReference>
<sequence length="71" mass="7425">MCTREYGTSSRELTPSALTGMGGQGQAPSKTTATSPRGAEVGETEAMGETEPVGGEFNSGKQQRCRQVMVN</sequence>
<organism evidence="2 3">
    <name type="scientific">Pomacea canaliculata</name>
    <name type="common">Golden apple snail</name>
    <dbReference type="NCBI Taxonomy" id="400727"/>
    <lineage>
        <taxon>Eukaryota</taxon>
        <taxon>Metazoa</taxon>
        <taxon>Spiralia</taxon>
        <taxon>Lophotrochozoa</taxon>
        <taxon>Mollusca</taxon>
        <taxon>Gastropoda</taxon>
        <taxon>Caenogastropoda</taxon>
        <taxon>Architaenioglossa</taxon>
        <taxon>Ampullarioidea</taxon>
        <taxon>Ampullariidae</taxon>
        <taxon>Pomacea</taxon>
    </lineage>
</organism>
<evidence type="ECO:0000256" key="1">
    <source>
        <dbReference type="SAM" id="MobiDB-lite"/>
    </source>
</evidence>
<feature type="region of interest" description="Disordered" evidence="1">
    <location>
        <begin position="1"/>
        <end position="71"/>
    </location>
</feature>
<comment type="caution">
    <text evidence="2">The sequence shown here is derived from an EMBL/GenBank/DDBJ whole genome shotgun (WGS) entry which is preliminary data.</text>
</comment>
<proteinExistence type="predicted"/>
<evidence type="ECO:0000313" key="3">
    <source>
        <dbReference type="Proteomes" id="UP000245119"/>
    </source>
</evidence>
<dbReference type="AlphaFoldDB" id="A0A2T7PBZ0"/>